<keyword evidence="1" id="KW-1133">Transmembrane helix</keyword>
<reference evidence="2" key="2">
    <citation type="submission" date="2025-08" db="UniProtKB">
        <authorList>
            <consortium name="Ensembl"/>
        </authorList>
    </citation>
    <scope>IDENTIFICATION</scope>
</reference>
<protein>
    <submittedName>
        <fullName evidence="2">Uncharacterized protein</fullName>
    </submittedName>
</protein>
<feature type="transmembrane region" description="Helical" evidence="1">
    <location>
        <begin position="26"/>
        <end position="48"/>
    </location>
</feature>
<reference evidence="2 3" key="1">
    <citation type="submission" date="2017-08" db="EMBL/GenBank/DDBJ databases">
        <title>USMARCv1.0.</title>
        <authorList>
            <person name="Hannum G.I."/>
            <person name="Koren S."/>
            <person name="Schroeder S.G."/>
            <person name="Chin S.C."/>
            <person name="Nonneman D.J."/>
            <person name="Becker S.A."/>
            <person name="Rosen B.D."/>
            <person name="Bickhart D.M."/>
            <person name="Putnam N.H."/>
            <person name="Green R.E."/>
            <person name="Tuggle C.K."/>
            <person name="Liu H."/>
            <person name="Rohrer G.A."/>
            <person name="Warr A."/>
            <person name="Hall R."/>
            <person name="Kim K."/>
            <person name="Hume D.A."/>
            <person name="Talbot R."/>
            <person name="Chow W."/>
            <person name="Howe K."/>
            <person name="Schwartz A.S."/>
            <person name="Watson M."/>
            <person name="Archibald A.L."/>
            <person name="Phillippy A.M."/>
            <person name="Smith T.P.L."/>
        </authorList>
    </citation>
    <scope>NUCLEOTIDE SEQUENCE [LARGE SCALE GENOMIC DNA]</scope>
</reference>
<keyword evidence="1" id="KW-0812">Transmembrane</keyword>
<evidence type="ECO:0000313" key="3">
    <source>
        <dbReference type="Proteomes" id="UP000314985"/>
    </source>
</evidence>
<evidence type="ECO:0000313" key="2">
    <source>
        <dbReference type="Ensembl" id="ENSSSCP00070013352.1"/>
    </source>
</evidence>
<name>A0A4X1TB38_PIG</name>
<sequence>VLLVCTKKFHLIGYTQMKSRRTYQPVNCLIMDDFVFCFLFACVFQFPIMHMLTFKK</sequence>
<organism evidence="2 3">
    <name type="scientific">Sus scrofa</name>
    <name type="common">Pig</name>
    <dbReference type="NCBI Taxonomy" id="9823"/>
    <lineage>
        <taxon>Eukaryota</taxon>
        <taxon>Metazoa</taxon>
        <taxon>Chordata</taxon>
        <taxon>Craniata</taxon>
        <taxon>Vertebrata</taxon>
        <taxon>Euteleostomi</taxon>
        <taxon>Mammalia</taxon>
        <taxon>Eutheria</taxon>
        <taxon>Laurasiatheria</taxon>
        <taxon>Artiodactyla</taxon>
        <taxon>Suina</taxon>
        <taxon>Suidae</taxon>
        <taxon>Sus</taxon>
    </lineage>
</organism>
<keyword evidence="1" id="KW-0472">Membrane</keyword>
<dbReference type="AlphaFoldDB" id="A0A4X1TB38"/>
<dbReference type="Ensembl" id="ENSSSCT00070016132.1">
    <property type="protein sequence ID" value="ENSSSCP00070013352.1"/>
    <property type="gene ID" value="ENSSSCG00070008362.1"/>
</dbReference>
<accession>A0A4X1TB38</accession>
<dbReference type="Proteomes" id="UP000314985">
    <property type="component" value="Chromosome 17"/>
</dbReference>
<evidence type="ECO:0000256" key="1">
    <source>
        <dbReference type="SAM" id="Phobius"/>
    </source>
</evidence>
<proteinExistence type="predicted"/>